<evidence type="ECO:0000313" key="2">
    <source>
        <dbReference type="Proteomes" id="UP000250321"/>
    </source>
</evidence>
<dbReference type="Proteomes" id="UP000250321">
    <property type="component" value="Unassembled WGS sequence"/>
</dbReference>
<proteinExistence type="predicted"/>
<organism evidence="1 2">
    <name type="scientific">Prunus yedoensis var. nudiflora</name>
    <dbReference type="NCBI Taxonomy" id="2094558"/>
    <lineage>
        <taxon>Eukaryota</taxon>
        <taxon>Viridiplantae</taxon>
        <taxon>Streptophyta</taxon>
        <taxon>Embryophyta</taxon>
        <taxon>Tracheophyta</taxon>
        <taxon>Spermatophyta</taxon>
        <taxon>Magnoliopsida</taxon>
        <taxon>eudicotyledons</taxon>
        <taxon>Gunneridae</taxon>
        <taxon>Pentapetalae</taxon>
        <taxon>rosids</taxon>
        <taxon>fabids</taxon>
        <taxon>Rosales</taxon>
        <taxon>Rosaceae</taxon>
        <taxon>Amygdaloideae</taxon>
        <taxon>Amygdaleae</taxon>
        <taxon>Prunus</taxon>
    </lineage>
</organism>
<dbReference type="AlphaFoldDB" id="A0A314XQT6"/>
<comment type="caution">
    <text evidence="1">The sequence shown here is derived from an EMBL/GenBank/DDBJ whole genome shotgun (WGS) entry which is preliminary data.</text>
</comment>
<gene>
    <name evidence="1" type="ORF">Pyn_22068</name>
</gene>
<keyword evidence="2" id="KW-1185">Reference proteome</keyword>
<accession>A0A314XQT6</accession>
<protein>
    <submittedName>
        <fullName evidence="1">Uncharacterized protein</fullName>
    </submittedName>
</protein>
<sequence length="119" mass="13370">MTFLPLRSWRNCNAIDEDGRVRNDDLALATPTRPSISAAPMAGMTSLASARLHPFPARRSWLCRVRILWTSPGEGSLVVPTSSTTPLSAQIMDLKNVAWGRNIRLFNEEIKAVVHRFRR</sequence>
<evidence type="ECO:0000313" key="1">
    <source>
        <dbReference type="EMBL" id="PQP97184.1"/>
    </source>
</evidence>
<reference evidence="1 2" key="1">
    <citation type="submission" date="2018-02" db="EMBL/GenBank/DDBJ databases">
        <title>Draft genome of wild Prunus yedoensis var. nudiflora.</title>
        <authorList>
            <person name="Baek S."/>
            <person name="Kim J.-H."/>
            <person name="Choi K."/>
            <person name="Kim G.-B."/>
            <person name="Cho A."/>
            <person name="Jang H."/>
            <person name="Shin C.-H."/>
            <person name="Yu H.-J."/>
            <person name="Mun J.-H."/>
        </authorList>
    </citation>
    <scope>NUCLEOTIDE SEQUENCE [LARGE SCALE GENOMIC DNA]</scope>
    <source>
        <strain evidence="2">cv. Jeju island</strain>
        <tissue evidence="1">Leaf</tissue>
    </source>
</reference>
<dbReference type="EMBL" id="PJQY01001999">
    <property type="protein sequence ID" value="PQP97184.1"/>
    <property type="molecule type" value="Genomic_DNA"/>
</dbReference>
<name>A0A314XQT6_PRUYE</name>